<organism evidence="3 4">
    <name type="scientific">Sagittula salina</name>
    <dbReference type="NCBI Taxonomy" id="2820268"/>
    <lineage>
        <taxon>Bacteria</taxon>
        <taxon>Pseudomonadati</taxon>
        <taxon>Pseudomonadota</taxon>
        <taxon>Alphaproteobacteria</taxon>
        <taxon>Rhodobacterales</taxon>
        <taxon>Roseobacteraceae</taxon>
        <taxon>Sagittula</taxon>
    </lineage>
</organism>
<accession>A0A940MMS9</accession>
<evidence type="ECO:0000313" key="3">
    <source>
        <dbReference type="EMBL" id="MBP0480897.1"/>
    </source>
</evidence>
<dbReference type="InterPro" id="IPR040754">
    <property type="entry name" value="PreAtp-grasp"/>
</dbReference>
<keyword evidence="4" id="KW-1185">Reference proteome</keyword>
<name>A0A940MMS9_9RHOB</name>
<gene>
    <name evidence="3" type="ORF">J5474_00125</name>
</gene>
<evidence type="ECO:0000313" key="4">
    <source>
        <dbReference type="Proteomes" id="UP000675940"/>
    </source>
</evidence>
<evidence type="ECO:0000256" key="1">
    <source>
        <dbReference type="SAM" id="MobiDB-lite"/>
    </source>
</evidence>
<dbReference type="AlphaFoldDB" id="A0A940MMS9"/>
<protein>
    <recommendedName>
        <fullName evidence="2">Pre ATP-grasp domain-containing protein</fullName>
    </recommendedName>
</protein>
<proteinExistence type="predicted"/>
<feature type="region of interest" description="Disordered" evidence="1">
    <location>
        <begin position="1"/>
        <end position="21"/>
    </location>
</feature>
<dbReference type="Pfam" id="PF18604">
    <property type="entry name" value="PreAtp-grasp"/>
    <property type="match status" value="1"/>
</dbReference>
<feature type="domain" description="Pre ATP-grasp" evidence="2">
    <location>
        <begin position="73"/>
        <end position="162"/>
    </location>
</feature>
<sequence>MMTTPLTGPEVAPESAEDEQLADRLVRDEPALLSALGFGPRVHQGVGPGPSLLIGDQVGIALYTPEMVGFNDHRMALLAMPGDIVVVRRRVPEFEKYLETVLGIRSVTYLQADTRDPTPVAGQCQADPQLRGPITERLEKAGSLTIQAYLTTGNEWRLAQNLAGQGQGRVWISGPSPRISRRANDKLWFWALARQVAGRDAVPPTQMVFGPAAAAARVAHLARTADQVVVKVPDSAGAAGNFRIEAAMLRGRHLSDIRDLLMQRLAAAGWAGTYPILVGVWESGVIGSPSAQMWLPHVSEGPPRLLGLFEQRIEDAAGAFVGAARASLDRSITEEMSKEAIRIGAVLQRLGYFGPCSLDAVLRVAASGQTELHWIECNGRWSGVSIPLAATRRFLCGEAPKGIVVAHGGQLPGAVSDVDSLCRRLGDLLFRSGTSREGILIASPPQPGRQSIFDAVAMADNQARAEHLLEKARRRLGA</sequence>
<dbReference type="EMBL" id="JAGISH010000001">
    <property type="protein sequence ID" value="MBP0480897.1"/>
    <property type="molecule type" value="Genomic_DNA"/>
</dbReference>
<reference evidence="3" key="1">
    <citation type="submission" date="2021-03" db="EMBL/GenBank/DDBJ databases">
        <title>Sagittula salina sp. nov. strain M10.9X isolated from the marine waste.</title>
        <authorList>
            <person name="Satari L."/>
            <person name="Molina-Menor E."/>
            <person name="Vidal-Verdu A."/>
            <person name="Pascual J."/>
            <person name="Pereto J."/>
            <person name="Porcar M."/>
        </authorList>
    </citation>
    <scope>NUCLEOTIDE SEQUENCE</scope>
    <source>
        <strain evidence="3">M10.9X</strain>
    </source>
</reference>
<evidence type="ECO:0000259" key="2">
    <source>
        <dbReference type="Pfam" id="PF18604"/>
    </source>
</evidence>
<comment type="caution">
    <text evidence="3">The sequence shown here is derived from an EMBL/GenBank/DDBJ whole genome shotgun (WGS) entry which is preliminary data.</text>
</comment>
<dbReference type="Proteomes" id="UP000675940">
    <property type="component" value="Unassembled WGS sequence"/>
</dbReference>
<dbReference type="RefSeq" id="WP_209358320.1">
    <property type="nucleotide sequence ID" value="NZ_JAGISH010000001.1"/>
</dbReference>